<keyword evidence="2" id="KW-1185">Reference proteome</keyword>
<proteinExistence type="predicted"/>
<dbReference type="EMBL" id="CM042881">
    <property type="protein sequence ID" value="KAI4387533.1"/>
    <property type="molecule type" value="Genomic_DNA"/>
</dbReference>
<evidence type="ECO:0000313" key="2">
    <source>
        <dbReference type="Proteomes" id="UP001057402"/>
    </source>
</evidence>
<evidence type="ECO:0000313" key="1">
    <source>
        <dbReference type="EMBL" id="KAI4387533.1"/>
    </source>
</evidence>
<comment type="caution">
    <text evidence="1">The sequence shown here is derived from an EMBL/GenBank/DDBJ whole genome shotgun (WGS) entry which is preliminary data.</text>
</comment>
<organism evidence="1 2">
    <name type="scientific">Melastoma candidum</name>
    <dbReference type="NCBI Taxonomy" id="119954"/>
    <lineage>
        <taxon>Eukaryota</taxon>
        <taxon>Viridiplantae</taxon>
        <taxon>Streptophyta</taxon>
        <taxon>Embryophyta</taxon>
        <taxon>Tracheophyta</taxon>
        <taxon>Spermatophyta</taxon>
        <taxon>Magnoliopsida</taxon>
        <taxon>eudicotyledons</taxon>
        <taxon>Gunneridae</taxon>
        <taxon>Pentapetalae</taxon>
        <taxon>rosids</taxon>
        <taxon>malvids</taxon>
        <taxon>Myrtales</taxon>
        <taxon>Melastomataceae</taxon>
        <taxon>Melastomatoideae</taxon>
        <taxon>Melastomateae</taxon>
        <taxon>Melastoma</taxon>
    </lineage>
</organism>
<name>A0ACB9SA56_9MYRT</name>
<gene>
    <name evidence="1" type="ORF">MLD38_005359</name>
</gene>
<dbReference type="Proteomes" id="UP001057402">
    <property type="component" value="Chromosome 2"/>
</dbReference>
<accession>A0ACB9SA56</accession>
<reference evidence="2" key="1">
    <citation type="journal article" date="2023" name="Front. Plant Sci.">
        <title>Chromosomal-level genome assembly of Melastoma candidum provides insights into trichome evolution.</title>
        <authorList>
            <person name="Zhong Y."/>
            <person name="Wu W."/>
            <person name="Sun C."/>
            <person name="Zou P."/>
            <person name="Liu Y."/>
            <person name="Dai S."/>
            <person name="Zhou R."/>
        </authorList>
    </citation>
    <scope>NUCLEOTIDE SEQUENCE [LARGE SCALE GENOMIC DNA]</scope>
</reference>
<sequence>MSSFVPNTLRRVVNVVSSPCFPNKARDENIESLLVFTGRIDFAYASMENVGGAWNGHCAATHGKPNHHTGPGDPNEHLHWIDLPGIFTFAVVGGAFFCVRI</sequence>
<protein>
    <submittedName>
        <fullName evidence="1">Uncharacterized protein</fullName>
    </submittedName>
</protein>